<evidence type="ECO:0000313" key="12">
    <source>
        <dbReference type="EMBL" id="OAY21416.1"/>
    </source>
</evidence>
<dbReference type="GO" id="GO:0008308">
    <property type="term" value="F:voltage-gated monoatomic anion channel activity"/>
    <property type="evidence" value="ECO:0007669"/>
    <property type="project" value="InterPro"/>
</dbReference>
<organism evidence="12">
    <name type="scientific">Manihot esculenta</name>
    <name type="common">Cassava</name>
    <name type="synonym">Jatropha manihot</name>
    <dbReference type="NCBI Taxonomy" id="3983"/>
    <lineage>
        <taxon>Eukaryota</taxon>
        <taxon>Viridiplantae</taxon>
        <taxon>Streptophyta</taxon>
        <taxon>Embryophyta</taxon>
        <taxon>Tracheophyta</taxon>
        <taxon>Spermatophyta</taxon>
        <taxon>Magnoliopsida</taxon>
        <taxon>eudicotyledons</taxon>
        <taxon>Gunneridae</taxon>
        <taxon>Pentapetalae</taxon>
        <taxon>rosids</taxon>
        <taxon>fabids</taxon>
        <taxon>Malpighiales</taxon>
        <taxon>Euphorbiaceae</taxon>
        <taxon>Crotonoideae</taxon>
        <taxon>Manihoteae</taxon>
        <taxon>Manihot</taxon>
    </lineage>
</organism>
<feature type="compositionally biased region" description="Basic and acidic residues" evidence="10">
    <location>
        <begin position="144"/>
        <end position="157"/>
    </location>
</feature>
<dbReference type="InterPro" id="IPR004695">
    <property type="entry name" value="SLAC1/Mae1/Ssu1/TehA"/>
</dbReference>
<keyword evidence="9 11" id="KW-0472">Membrane</keyword>
<keyword evidence="8" id="KW-0406">Ion transport</keyword>
<evidence type="ECO:0000256" key="3">
    <source>
        <dbReference type="ARBA" id="ARBA00007808"/>
    </source>
</evidence>
<comment type="similarity">
    <text evidence="3">Belongs to the SLAC1 S-type anion channel family.</text>
</comment>
<evidence type="ECO:0000256" key="7">
    <source>
        <dbReference type="ARBA" id="ARBA00022989"/>
    </source>
</evidence>
<evidence type="ECO:0000256" key="4">
    <source>
        <dbReference type="ARBA" id="ARBA00022448"/>
    </source>
</evidence>
<evidence type="ECO:0000256" key="6">
    <source>
        <dbReference type="ARBA" id="ARBA00022692"/>
    </source>
</evidence>
<evidence type="ECO:0000256" key="8">
    <source>
        <dbReference type="ARBA" id="ARBA00023065"/>
    </source>
</evidence>
<feature type="transmembrane region" description="Helical" evidence="11">
    <location>
        <begin position="72"/>
        <end position="94"/>
    </location>
</feature>
<dbReference type="EMBL" id="KV450914">
    <property type="protein sequence ID" value="OAY21416.1"/>
    <property type="molecule type" value="Genomic_DNA"/>
</dbReference>
<comment type="subcellular location">
    <subcellularLocation>
        <location evidence="2">Cell membrane</location>
    </subcellularLocation>
    <subcellularLocation>
        <location evidence="1">Endomembrane system</location>
        <topology evidence="1">Multi-pass membrane protein</topology>
    </subcellularLocation>
</comment>
<evidence type="ECO:0000256" key="2">
    <source>
        <dbReference type="ARBA" id="ARBA00004236"/>
    </source>
</evidence>
<dbReference type="InterPro" id="IPR038665">
    <property type="entry name" value="Voltage-dep_anion_channel_sf"/>
</dbReference>
<protein>
    <submittedName>
        <fullName evidence="12">Uncharacterized protein</fullName>
    </submittedName>
</protein>
<name>A0A199U9X0_MANES</name>
<dbReference type="Gene3D" id="1.50.10.150">
    <property type="entry name" value="Voltage-dependent anion channel"/>
    <property type="match status" value="1"/>
</dbReference>
<sequence>MEALFPPPPQHCSPLKIIKDSIISILASFHAGYFRISLSLCSQALLWKILGDQSIEDAHALRRVFQMLPSTAFLLIWSIALFTVTSLSLLYILRCLVHFEMVKLEFLHHVGVNYLFAPWISWLLLLQSSPFFTPKTMKEVFVNRRESDESTVGDREPGGSQGGSSNGVERDLYLHVFIRHGTLSCAICHLISKIKRGKLCSSFSLFSSSYPW</sequence>
<reference evidence="12" key="1">
    <citation type="submission" date="2016-02" db="EMBL/GenBank/DDBJ databases">
        <title>WGS assembly of Manihot esculenta.</title>
        <authorList>
            <person name="Bredeson J.V."/>
            <person name="Prochnik S.E."/>
            <person name="Lyons J.B."/>
            <person name="Schmutz J."/>
            <person name="Grimwood J."/>
            <person name="Vrebalov J."/>
            <person name="Bart R.S."/>
            <person name="Amuge T."/>
            <person name="Ferguson M.E."/>
            <person name="Green R."/>
            <person name="Putnam N."/>
            <person name="Stites J."/>
            <person name="Rounsley S."/>
            <person name="Rokhsar D.S."/>
        </authorList>
    </citation>
    <scope>NUCLEOTIDE SEQUENCE [LARGE SCALE GENOMIC DNA]</scope>
    <source>
        <tissue evidence="12">Leaf</tissue>
    </source>
</reference>
<dbReference type="Pfam" id="PF03595">
    <property type="entry name" value="SLAC1"/>
    <property type="match status" value="1"/>
</dbReference>
<dbReference type="PANTHER" id="PTHR31269">
    <property type="entry name" value="S-TYPE ANION CHANNEL SLAH3"/>
    <property type="match status" value="1"/>
</dbReference>
<dbReference type="PANTHER" id="PTHR31269:SF22">
    <property type="entry name" value="OS01G0247700 PROTEIN"/>
    <property type="match status" value="1"/>
</dbReference>
<dbReference type="GO" id="GO:0005886">
    <property type="term" value="C:plasma membrane"/>
    <property type="evidence" value="ECO:0007669"/>
    <property type="project" value="UniProtKB-SubCell"/>
</dbReference>
<keyword evidence="4" id="KW-0813">Transport</keyword>
<keyword evidence="7 11" id="KW-1133">Transmembrane helix</keyword>
<feature type="region of interest" description="Disordered" evidence="10">
    <location>
        <begin position="144"/>
        <end position="166"/>
    </location>
</feature>
<evidence type="ECO:0000256" key="5">
    <source>
        <dbReference type="ARBA" id="ARBA00022475"/>
    </source>
</evidence>
<evidence type="ECO:0000256" key="9">
    <source>
        <dbReference type="ARBA" id="ARBA00023136"/>
    </source>
</evidence>
<keyword evidence="5" id="KW-1003">Cell membrane</keyword>
<gene>
    <name evidence="12" type="ORF">MANES_S089100</name>
</gene>
<feature type="transmembrane region" description="Helical" evidence="11">
    <location>
        <begin position="106"/>
        <end position="126"/>
    </location>
</feature>
<dbReference type="GO" id="GO:0012505">
    <property type="term" value="C:endomembrane system"/>
    <property type="evidence" value="ECO:0007669"/>
    <property type="project" value="UniProtKB-SubCell"/>
</dbReference>
<proteinExistence type="inferred from homology"/>
<dbReference type="GO" id="GO:0006873">
    <property type="term" value="P:intracellular monoatomic ion homeostasis"/>
    <property type="evidence" value="ECO:0007669"/>
    <property type="project" value="InterPro"/>
</dbReference>
<accession>A0A199U9X0</accession>
<evidence type="ECO:0000256" key="11">
    <source>
        <dbReference type="SAM" id="Phobius"/>
    </source>
</evidence>
<evidence type="ECO:0000256" key="10">
    <source>
        <dbReference type="SAM" id="MobiDB-lite"/>
    </source>
</evidence>
<keyword evidence="6 11" id="KW-0812">Transmembrane</keyword>
<dbReference type="AlphaFoldDB" id="A0A199U9X0"/>
<dbReference type="InterPro" id="IPR030183">
    <property type="entry name" value="SLAC/SLAH"/>
</dbReference>
<evidence type="ECO:0000256" key="1">
    <source>
        <dbReference type="ARBA" id="ARBA00004127"/>
    </source>
</evidence>